<reference evidence="2" key="1">
    <citation type="journal article" date="2014" name="Stand. Genomic Sci.">
        <title>Complete genome sequence of Burkholderia phymatum STM815(T), a broad host range and efficient nitrogen-fixing symbiont of Mimosa species.</title>
        <authorList>
            <person name="Moulin L."/>
            <person name="Klonowska A."/>
            <person name="Caroline B."/>
            <person name="Booth K."/>
            <person name="Vriezen J.A."/>
            <person name="Melkonian R."/>
            <person name="James E.K."/>
            <person name="Young J.P."/>
            <person name="Bena G."/>
            <person name="Hauser L."/>
            <person name="Land M."/>
            <person name="Kyrpides N."/>
            <person name="Bruce D."/>
            <person name="Chain P."/>
            <person name="Copeland A."/>
            <person name="Pitluck S."/>
            <person name="Woyke T."/>
            <person name="Lizotte-Waniewski M."/>
            <person name="Bristow J."/>
            <person name="Riley M."/>
        </authorList>
    </citation>
    <scope>NUCLEOTIDE SEQUENCE [LARGE SCALE GENOMIC DNA]</scope>
    <source>
        <strain evidence="2">DSM 17167 / CIP 108236 / LMG 21445 / STM815</strain>
    </source>
</reference>
<gene>
    <name evidence="1" type="ordered locus">Bphy_4742</name>
</gene>
<dbReference type="AlphaFoldDB" id="B2JRT2"/>
<keyword evidence="2" id="KW-1185">Reference proteome</keyword>
<evidence type="ECO:0000313" key="1">
    <source>
        <dbReference type="EMBL" id="ACC73851.1"/>
    </source>
</evidence>
<dbReference type="Proteomes" id="UP000001192">
    <property type="component" value="Chromosome 2"/>
</dbReference>
<evidence type="ECO:0000313" key="2">
    <source>
        <dbReference type="Proteomes" id="UP000001192"/>
    </source>
</evidence>
<proteinExistence type="predicted"/>
<name>B2JRT2_PARP8</name>
<sequence length="201" mass="22751">MHQIYRCIRCGTTTPDSHNGRNCRACRVGVMRPISSGRLSRGGLIEHARQIDAVNRTTNSKTVSIYGRIATLLDRGLKESRANRTTVEALIEKARHEAADECATAPDTIRHHILTQLADALESDFKRRFEPASMKRQIACGWSTVDEIHLVERLAGRRDAPSVLRRYLCALEHRTNFEGLDVKAIQLRVETLLRLAEREPE</sequence>
<dbReference type="STRING" id="391038.Bphy_4742"/>
<protein>
    <submittedName>
        <fullName evidence="1">Uncharacterized protein</fullName>
    </submittedName>
</protein>
<dbReference type="KEGG" id="bph:Bphy_4742"/>
<dbReference type="EMBL" id="CP001044">
    <property type="protein sequence ID" value="ACC73851.1"/>
    <property type="molecule type" value="Genomic_DNA"/>
</dbReference>
<organism evidence="1 2">
    <name type="scientific">Paraburkholderia phymatum (strain DSM 17167 / CIP 108236 / LMG 21445 / STM815)</name>
    <name type="common">Burkholderia phymatum</name>
    <dbReference type="NCBI Taxonomy" id="391038"/>
    <lineage>
        <taxon>Bacteria</taxon>
        <taxon>Pseudomonadati</taxon>
        <taxon>Pseudomonadota</taxon>
        <taxon>Betaproteobacteria</taxon>
        <taxon>Burkholderiales</taxon>
        <taxon>Burkholderiaceae</taxon>
        <taxon>Paraburkholderia</taxon>
    </lineage>
</organism>
<dbReference type="HOGENOM" id="CLU_1358337_0_0_4"/>
<accession>B2JRT2</accession>